<accession>A0A913YXW9</accession>
<dbReference type="PANTHER" id="PTHR48312">
    <property type="match status" value="1"/>
</dbReference>
<proteinExistence type="predicted"/>
<evidence type="ECO:0000313" key="1">
    <source>
        <dbReference type="EnsemblMetazoa" id="XP_038044212.1"/>
    </source>
</evidence>
<dbReference type="SUPFAM" id="SSF52540">
    <property type="entry name" value="P-loop containing nucleoside triphosphate hydrolases"/>
    <property type="match status" value="1"/>
</dbReference>
<dbReference type="PANTHER" id="PTHR48312:SF1">
    <property type="entry name" value="SULFOTRANSFERASE"/>
    <property type="match status" value="1"/>
</dbReference>
<reference evidence="1" key="1">
    <citation type="submission" date="2022-11" db="UniProtKB">
        <authorList>
            <consortium name="EnsemblMetazoa"/>
        </authorList>
    </citation>
    <scope>IDENTIFICATION</scope>
</reference>
<dbReference type="OrthoDB" id="416710at2759"/>
<dbReference type="Gene3D" id="3.40.50.300">
    <property type="entry name" value="P-loop containing nucleotide triphosphate hydrolases"/>
    <property type="match status" value="1"/>
</dbReference>
<protein>
    <submittedName>
        <fullName evidence="1">Uncharacterized protein</fullName>
    </submittedName>
</protein>
<dbReference type="GeneID" id="119718863"/>
<evidence type="ECO:0000313" key="2">
    <source>
        <dbReference type="Proteomes" id="UP000887568"/>
    </source>
</evidence>
<dbReference type="OMA" id="KVDVTHE"/>
<keyword evidence="2" id="KW-1185">Reference proteome</keyword>
<dbReference type="InterPro" id="IPR027417">
    <property type="entry name" value="P-loop_NTPase"/>
</dbReference>
<dbReference type="Proteomes" id="UP000887568">
    <property type="component" value="Unplaced"/>
</dbReference>
<sequence>MLMSTNEMFRVPKMALYWLVVLVGELLIRVIISPLFRLCVAVENLEKNNHQSYVLYNLTDPSNTTMAKVAQPRPQTTRVLLWAPPRSLSTAFERCISALGDRVQVCHELYTAACHLGPENQIKIPVLESVVRDPHYTYAWVQKIMEARAPPKKEIFFCKELAYSVEGKFDKLPAGYRHTFLIRHPARVFLSMNTLVKRYFARTFLDLKLSQVLPKGLVYKEMFDLFEHVTNDLGQEPIIIDADDLLQDPLGVLCAYCNAVGIPFSPSMNKWRPIKEEKRTWIYSTRLMIINKIIGQYDRAFRTAGLERHVEKPIDLSRVTPEVLEATKASIGYYEKMYALRLKTRTPNPYVHVKPSPNPAVPNGVPSMSNGSPPQTNNQCVSVPFTKVALYTVANVI</sequence>
<dbReference type="EnsemblMetazoa" id="XM_038188284.1">
    <property type="protein sequence ID" value="XP_038044212.1"/>
    <property type="gene ID" value="LOC119718863"/>
</dbReference>
<dbReference type="AlphaFoldDB" id="A0A913YXW9"/>
<name>A0A913YXW9_PATMI</name>
<dbReference type="RefSeq" id="XP_038044212.1">
    <property type="nucleotide sequence ID" value="XM_038188284.1"/>
</dbReference>
<organism evidence="1 2">
    <name type="scientific">Patiria miniata</name>
    <name type="common">Bat star</name>
    <name type="synonym">Asterina miniata</name>
    <dbReference type="NCBI Taxonomy" id="46514"/>
    <lineage>
        <taxon>Eukaryota</taxon>
        <taxon>Metazoa</taxon>
        <taxon>Echinodermata</taxon>
        <taxon>Eleutherozoa</taxon>
        <taxon>Asterozoa</taxon>
        <taxon>Asteroidea</taxon>
        <taxon>Valvatacea</taxon>
        <taxon>Valvatida</taxon>
        <taxon>Asterinidae</taxon>
        <taxon>Patiria</taxon>
    </lineage>
</organism>